<accession>A0A4Y9YS02</accession>
<keyword evidence="1" id="KW-0472">Membrane</keyword>
<sequence>MRGRRGRVAGGGSRNVEHRGGLVAVAVWVKAREMGRRDGEREGMGDGGTLVTKDGDGSACVRRLPACTECPVLSRSRSLSCAVIALVLAALSLMLMLRLIPELNNCTAGRGLSMLAARWRTSAYAGRYGCAIAVPGRCGPRRFPPAPPCIEPPFSRPALSVYVLTISHESSSASPSNAACNDTCKISCCYPRTIVLATAYAAAAVSYAIGFDPTSTADVEKPEHSPLRIWLMVRQLEKTWCKDVSHFFLFSLDTEPPPFSVESGFLLSVSQLVSTLYFTATVAVYLVIAPTLVIVRVGMGKGFDSVVETSHWHHRGSSQSHRGRQAQLRSIRFAEHHTTDISHLATIQNSVPVSDGQSGCSQSDVMPPVEEDVKACTEKAEVHLEVV</sequence>
<protein>
    <submittedName>
        <fullName evidence="2">Uncharacterized protein</fullName>
    </submittedName>
</protein>
<proteinExistence type="predicted"/>
<dbReference type="Proteomes" id="UP000298327">
    <property type="component" value="Unassembled WGS sequence"/>
</dbReference>
<evidence type="ECO:0000313" key="3">
    <source>
        <dbReference type="Proteomes" id="UP000298327"/>
    </source>
</evidence>
<organism evidence="2 3">
    <name type="scientific">Dentipellis fragilis</name>
    <dbReference type="NCBI Taxonomy" id="205917"/>
    <lineage>
        <taxon>Eukaryota</taxon>
        <taxon>Fungi</taxon>
        <taxon>Dikarya</taxon>
        <taxon>Basidiomycota</taxon>
        <taxon>Agaricomycotina</taxon>
        <taxon>Agaricomycetes</taxon>
        <taxon>Russulales</taxon>
        <taxon>Hericiaceae</taxon>
        <taxon>Dentipellis</taxon>
    </lineage>
</organism>
<keyword evidence="3" id="KW-1185">Reference proteome</keyword>
<feature type="transmembrane region" description="Helical" evidence="1">
    <location>
        <begin position="79"/>
        <end position="100"/>
    </location>
</feature>
<evidence type="ECO:0000256" key="1">
    <source>
        <dbReference type="SAM" id="Phobius"/>
    </source>
</evidence>
<dbReference type="AlphaFoldDB" id="A0A4Y9YS02"/>
<dbReference type="EMBL" id="SEOQ01000346">
    <property type="protein sequence ID" value="TFY65175.1"/>
    <property type="molecule type" value="Genomic_DNA"/>
</dbReference>
<gene>
    <name evidence="2" type="ORF">EVG20_g5689</name>
</gene>
<comment type="caution">
    <text evidence="2">The sequence shown here is derived from an EMBL/GenBank/DDBJ whole genome shotgun (WGS) entry which is preliminary data.</text>
</comment>
<name>A0A4Y9YS02_9AGAM</name>
<evidence type="ECO:0000313" key="2">
    <source>
        <dbReference type="EMBL" id="TFY65175.1"/>
    </source>
</evidence>
<keyword evidence="1" id="KW-1133">Transmembrane helix</keyword>
<reference evidence="2 3" key="1">
    <citation type="submission" date="2019-02" db="EMBL/GenBank/DDBJ databases">
        <title>Genome sequencing of the rare red list fungi Dentipellis fragilis.</title>
        <authorList>
            <person name="Buettner E."/>
            <person name="Kellner H."/>
        </authorList>
    </citation>
    <scope>NUCLEOTIDE SEQUENCE [LARGE SCALE GENOMIC DNA]</scope>
    <source>
        <strain evidence="2 3">DSM 105465</strain>
    </source>
</reference>
<keyword evidence="1" id="KW-0812">Transmembrane</keyword>
<feature type="transmembrane region" description="Helical" evidence="1">
    <location>
        <begin position="276"/>
        <end position="295"/>
    </location>
</feature>